<organism evidence="2">
    <name type="scientific">Siphoviridae sp. ctJjf17</name>
    <dbReference type="NCBI Taxonomy" id="2827839"/>
    <lineage>
        <taxon>Viruses</taxon>
        <taxon>Duplodnaviria</taxon>
        <taxon>Heunggongvirae</taxon>
        <taxon>Uroviricota</taxon>
        <taxon>Caudoviricetes</taxon>
    </lineage>
</organism>
<evidence type="ECO:0000256" key="1">
    <source>
        <dbReference type="SAM" id="Coils"/>
    </source>
</evidence>
<sequence>MEVQKIKAAKDSLNIAIELLKECEQDVRLLEIKRDDIDELIESKSIRPFNKLKELNQNQEIVLEELKRLDDDFIISTICKFSDSYAGDTEVEIAFTSLNGKEELEVIESFTEYLRSK</sequence>
<proteinExistence type="predicted"/>
<evidence type="ECO:0000313" key="2">
    <source>
        <dbReference type="EMBL" id="DAF47863.1"/>
    </source>
</evidence>
<reference evidence="2" key="1">
    <citation type="journal article" date="2021" name="Proc. Natl. Acad. Sci. U.S.A.">
        <title>A Catalog of Tens of Thousands of Viruses from Human Metagenomes Reveals Hidden Associations with Chronic Diseases.</title>
        <authorList>
            <person name="Tisza M.J."/>
            <person name="Buck C.B."/>
        </authorList>
    </citation>
    <scope>NUCLEOTIDE SEQUENCE</scope>
    <source>
        <strain evidence="2">CtJjf17</strain>
    </source>
</reference>
<name>A0A8S5SB24_9CAUD</name>
<protein>
    <submittedName>
        <fullName evidence="2">Uncharacterized protein</fullName>
    </submittedName>
</protein>
<keyword evidence="1" id="KW-0175">Coiled coil</keyword>
<dbReference type="EMBL" id="BK032560">
    <property type="protein sequence ID" value="DAF47863.1"/>
    <property type="molecule type" value="Genomic_DNA"/>
</dbReference>
<feature type="coiled-coil region" evidence="1">
    <location>
        <begin position="6"/>
        <end position="72"/>
    </location>
</feature>
<accession>A0A8S5SB24</accession>